<organism evidence="8 9">
    <name type="scientific">Durusdinium trenchii</name>
    <dbReference type="NCBI Taxonomy" id="1381693"/>
    <lineage>
        <taxon>Eukaryota</taxon>
        <taxon>Sar</taxon>
        <taxon>Alveolata</taxon>
        <taxon>Dinophyceae</taxon>
        <taxon>Suessiales</taxon>
        <taxon>Symbiodiniaceae</taxon>
        <taxon>Durusdinium</taxon>
    </lineage>
</organism>
<proteinExistence type="inferred from homology"/>
<feature type="coiled-coil region" evidence="4">
    <location>
        <begin position="379"/>
        <end position="413"/>
    </location>
</feature>
<dbReference type="InterPro" id="IPR030386">
    <property type="entry name" value="G_GB1_RHD3_dom"/>
</dbReference>
<keyword evidence="4" id="KW-0175">Coiled coil</keyword>
<dbReference type="Proteomes" id="UP001642464">
    <property type="component" value="Unassembled WGS sequence"/>
</dbReference>
<accession>A0ABP0NEY8</accession>
<feature type="region of interest" description="Disordered" evidence="5">
    <location>
        <begin position="2738"/>
        <end position="2763"/>
    </location>
</feature>
<feature type="non-terminal residue" evidence="8">
    <location>
        <position position="1"/>
    </location>
</feature>
<evidence type="ECO:0000259" key="7">
    <source>
        <dbReference type="PROSITE" id="PS51717"/>
    </source>
</evidence>
<dbReference type="InterPro" id="IPR030383">
    <property type="entry name" value="G_VLIG_dom"/>
</dbReference>
<dbReference type="PROSITE" id="PS51715">
    <property type="entry name" value="G_GB1_RHD3"/>
    <property type="match status" value="1"/>
</dbReference>
<dbReference type="Gene3D" id="3.40.50.300">
    <property type="entry name" value="P-loop containing nucleotide triphosphate hydrolases"/>
    <property type="match status" value="1"/>
</dbReference>
<evidence type="ECO:0000259" key="6">
    <source>
        <dbReference type="PROSITE" id="PS51715"/>
    </source>
</evidence>
<dbReference type="SUPFAM" id="SSF52540">
    <property type="entry name" value="P-loop containing nucleoside triphosphate hydrolases"/>
    <property type="match status" value="1"/>
</dbReference>
<dbReference type="EMBL" id="CAXAMM010028069">
    <property type="protein sequence ID" value="CAK9062121.1"/>
    <property type="molecule type" value="Genomic_DNA"/>
</dbReference>
<evidence type="ECO:0000256" key="5">
    <source>
        <dbReference type="SAM" id="MobiDB-lite"/>
    </source>
</evidence>
<evidence type="ECO:0000313" key="8">
    <source>
        <dbReference type="EMBL" id="CAK9062121.1"/>
    </source>
</evidence>
<feature type="domain" description="GB1/RHD3-type G" evidence="6">
    <location>
        <begin position="1468"/>
        <end position="1496"/>
    </location>
</feature>
<evidence type="ECO:0000256" key="2">
    <source>
        <dbReference type="ARBA" id="ARBA00023134"/>
    </source>
</evidence>
<comment type="similarity">
    <text evidence="3">Belongs to the TRAFAC class dynamin-like GTPase superfamily. GB1/RHD3 GTPase family.</text>
</comment>
<sequence>GFSPNRSGFVLSLRVELASIGFKKLYSPFRNPAFVEAGVKQVTNLSSQAELLKFASSYGNCIIEKAFFGGVLCLCFRKGGEEGFQVELGRDVFGVSWQHRGGGPLKVESKKPLSCEQLEKLLRSWAKSFGGGSRKGRNVVVVRLKLAPSSKVESLAVPDELLQMDLQRKLDLEKASNDLKRAERSRSLPQLCDALDEAFQCHLDDPLLEELQEKRHRLTDAEESLKKASSDIFRLGLALTEAEEAGLPEWNREKFEEMRKLHRRLLEQRHQSRLRAALSEVTLGDLVDVLQCAVQDDCSHLSEFQEVESKLVAWIGRLTQEAMGSDSEGTLRTHVSRAQEQLETLRPLLEGDARDARDHALDRPTTRAAQQFREAVVQLQRRSEERIALERRRNELEASLQEILHRAEDTETSKEENIYQELQQRLSETSQLPLETQRSLEALKSRGDTVLEEKRSMDETAQQLQQKLRAATISESCEPEILESTLQDVAVKQRSGALHRAALSIQLLCSARKQLQAKLQQELEEHLRKVCAPGSLQSGGSEAMAEAKRVMKRMEDACEPSCSEECQSARLELNSVEKRFEEQLLRQKKQVDAKEKLKHSHTSGDPDCLEGALQEAQDHGLEEEHLLPAQARLRELRTAERQVQKAIETADRVHLTAAVEEAGRQGLKTALVDEALQKLQSSKTGNLIAAIRERDYHGLKNAIAEAESRKPHEVAEVADVLSQAKDVHETLDTVAKDVSAALRTMKFEDLQRSVKEAAQHKIVTEDVKKAEGVVATMNEALEKLQANRSTDLAALQESLHAARQLGLQDHEVYSKSAELFSSSCMPDFQWALEEQREMWLVLCLRRPMPSGGAAPSHPFAVCAAELCHAAQISPEAEPYAARDFFDAEHFKKLWLGQGMPPGTSQARMMTLAAKTDSPLPLLFGWALPEARDARGLQLCSQIHWGAFRELFCSPAYPLVMSVGTDRTLGKSYLLQYLYALQECHFRGPGPTGPTSTPLRIHSMPSIDLIGDFAREECMRGVTLADVHGFSARDPLCRALTATLQSFSSICLLHASLKTDFEDDGRPKAHLQELLSVLSAAENPSFSLLLLLRDAEDDHGPSEQRRVTASVESVARHVDAERLMAWLVTPLASLGPTELTNEVKSLRKSRGIEGKSSSEGMSLEEALAAAPKSTKKFPPMPLLQQRYMHFAERFSQKAQTSTASKEKGALAQRVLAELDPGTSCEGLLGKLFPVAQSHQQLTLLIQEKVRCLGRGREYLEPEERRLLESNVDSIDREIARLRSERQRAPPHALLRTFAQLVLTGDIGLIVEFGACLNEWKQSKRAPLLERKLAMRKELDRLMETPKAEKIEALRADLATLQKRLDEVDVSTDSFWLELMLWHELERTGVRAGLKEIHERLSFAGAKSCYLNWVKSGNPLHFLHSAPLQFGAFEPLRWHPQLSGASFFGSDFIGDVLRELDRDLGVDVRRRPLLVISVIGVQSSGKSTLMNYLFGCSFATHVGRCTKGLYISLLETRHALLVILDTEGLLSVEARDDVFDKQVALMTMACSDLVIVNNRGELGRHVGDLFQVCLFALYHLKLARISPAIGFVLQCLSMVNQQQQYEWVATVKRSLEDSVQELQQKEKPHSFKLQDLVFLDSESIFVMPSAFNDDVQFGLQVSRPTNLYALKALQLREKVFQWIARAKASQKQRVLEMDDDAKSSASGSVFASLSQWYDHARTVWQTLSMCGTDLLQFRTMRQVLMAQQLQEFCDALVQKHVDGKMNTESEHLIQRYTKELRSATATGEVHAIDNAFRGQLDGLRDAVLQEMQHDFDDFVRSHDSKFTDEQVKSDKRFSLMGPMRRKYASVDSLWRSAVHLVLEQNSMDHLFEEISAKVNDLLLEQGSHVNVQNVERVFEEKWSQVMAEALRKQRPSLERVIQEVVSHFNAALLNLKSQFRKAHIFHGVKSLTSDLREMSEVSSSFLMAKKGIGAALVPLMPSGNPGSATTQVDNLWLKLVDTMRLEVDQQGQMSDATALKILNRLNTEMEAADQLRQLLHRLGSTFVQKLVYEMAKATIHYRFQIEQQNFQSRVNEIMGKKKQKLWEIQARVDSGKREVHCAKVWAKTFVDTLDQHFRNAVGRMAQEVVSHMSKILTNPGSACEQAIERSFTRRNWRHVVMYAIDPTQYLFMEFHKEWEAFKQGLVDKYCQELKNNFGSCLRVAEEKMRDLLDDHALEGVPDLTMNKLSQVLKEACAQIADESLSSVLCSCLPSFQSDADWTLNHFSQFVRFCSMELQRYRGNMRQTELSVERRMESELTRQKGDFWKCISGCPARCPGCGTKCNLENENHWPERPHECRRHVYPAFNGWQKQEGRKPFLLHCRARAQWQIARTRPPIEAGGPERFWENFQAMLEDEHPDWLDPVTRFPLASMEPLEEYEEDCDSAPEEIQREIDENRRAWANCKDALLEHFTSMADDPDIPWLEKYKREGGALKKEDFVSIRDELFAVTPLESLEAMDSMIALDDPLDESVAEELRGKKVAAEEARLAALAELNLEEVDQDELPEPEPHEYCPPLNSVHLTCLLGHTLAKKAGTGTLEDFAASIRELRQSIDSVLPFYVQNEIKLAEIQSEDYAARKKAAAAERFKDAMHDDDDDSASVDSDKEPIVLLQEEQQQSSVYMVLHADAEAAFAEGAYTFGDATGPMQQAELVDYYVKLCAEEPLLRCIIAPLAQADPQLEEGLKALRAKLPAHVSLVDDSSCEAEPKVIEEEESSDEGDMSGPARRREGIGRLLDLRLTALGLATQRINFLKAEHGHHSLATSELGRDSVLDFGTEQELLSVVGSLMDFALSTPDQCRRLLLPEDPHLTERLQPLTDRLRSMQLTA</sequence>
<reference evidence="8 9" key="1">
    <citation type="submission" date="2024-02" db="EMBL/GenBank/DDBJ databases">
        <authorList>
            <person name="Chen Y."/>
            <person name="Shah S."/>
            <person name="Dougan E. K."/>
            <person name="Thang M."/>
            <person name="Chan C."/>
        </authorList>
    </citation>
    <scope>NUCLEOTIDE SEQUENCE [LARGE SCALE GENOMIC DNA]</scope>
</reference>
<evidence type="ECO:0000313" key="9">
    <source>
        <dbReference type="Proteomes" id="UP001642464"/>
    </source>
</evidence>
<feature type="compositionally biased region" description="Acidic residues" evidence="5">
    <location>
        <begin position="2747"/>
        <end position="2756"/>
    </location>
</feature>
<dbReference type="InterPro" id="IPR036849">
    <property type="entry name" value="Enolase-like_C_sf"/>
</dbReference>
<gene>
    <name evidence="8" type="ORF">SCF082_LOCUS32424</name>
</gene>
<name>A0ABP0NEY8_9DINO</name>
<protein>
    <submittedName>
        <fullName evidence="8">Interferon-induced very large GTPase 1 (Very large-inducible GTPase-1) (VLIG-1)</fullName>
    </submittedName>
</protein>
<dbReference type="InterPro" id="IPR027417">
    <property type="entry name" value="P-loop_NTPase"/>
</dbReference>
<feature type="domain" description="VLIG-type G" evidence="7">
    <location>
        <begin position="1468"/>
        <end position="1700"/>
    </location>
</feature>
<keyword evidence="2" id="KW-0342">GTP-binding</keyword>
<dbReference type="PANTHER" id="PTHR22796">
    <property type="entry name" value="URG4-RELATED"/>
    <property type="match status" value="1"/>
</dbReference>
<dbReference type="PROSITE" id="PS51717">
    <property type="entry name" value="G_VLIG"/>
    <property type="match status" value="1"/>
</dbReference>
<evidence type="ECO:0000256" key="4">
    <source>
        <dbReference type="SAM" id="Coils"/>
    </source>
</evidence>
<evidence type="ECO:0000256" key="3">
    <source>
        <dbReference type="PROSITE-ProRule" id="PRU01052"/>
    </source>
</evidence>
<comment type="caution">
    <text evidence="8">The sequence shown here is derived from an EMBL/GenBank/DDBJ whole genome shotgun (WGS) entry which is preliminary data.</text>
</comment>
<keyword evidence="9" id="KW-1185">Reference proteome</keyword>
<dbReference type="Gene3D" id="3.20.20.120">
    <property type="entry name" value="Enolase-like C-terminal domain"/>
    <property type="match status" value="1"/>
</dbReference>
<keyword evidence="1" id="KW-0547">Nucleotide-binding</keyword>
<evidence type="ECO:0000256" key="1">
    <source>
        <dbReference type="ARBA" id="ARBA00022741"/>
    </source>
</evidence>
<dbReference type="PANTHER" id="PTHR22796:SF1">
    <property type="entry name" value="VWFA DOMAIN-CONTAINING PROTEIN"/>
    <property type="match status" value="1"/>
</dbReference>
<dbReference type="Pfam" id="PF25683">
    <property type="entry name" value="URGCP_GTPase"/>
    <property type="match status" value="1"/>
</dbReference>